<keyword evidence="3" id="KW-0378">Hydrolase</keyword>
<dbReference type="InterPro" id="IPR021287">
    <property type="entry name" value="Trans-sialidase_CS"/>
</dbReference>
<evidence type="ECO:0000259" key="2">
    <source>
        <dbReference type="Pfam" id="PF22925"/>
    </source>
</evidence>
<evidence type="ECO:0000259" key="1">
    <source>
        <dbReference type="Pfam" id="PF13859"/>
    </source>
</evidence>
<gene>
    <name evidence="3" type="ORF">Tco025E_09682</name>
</gene>
<dbReference type="InterPro" id="IPR011040">
    <property type="entry name" value="Sialidase"/>
</dbReference>
<dbReference type="InterPro" id="IPR008377">
    <property type="entry name" value="Sialidase_trypan"/>
</dbReference>
<reference evidence="3 4" key="1">
    <citation type="journal article" date="2018" name="BMC Genomics">
        <title>Genomic comparison of Trypanosoma conorhini and Trypanosoma rangeli to Trypanosoma cruzi strains of high and low virulence.</title>
        <authorList>
            <person name="Bradwell K.R."/>
            <person name="Koparde V.N."/>
            <person name="Matveyev A.V."/>
            <person name="Serrano M.G."/>
            <person name="Alves J.M."/>
            <person name="Parikh H."/>
            <person name="Huang B."/>
            <person name="Lee V."/>
            <person name="Espinosa-Alvarez O."/>
            <person name="Ortiz P.A."/>
            <person name="Costa-Martins A.G."/>
            <person name="Teixeira M.M."/>
            <person name="Buck G.A."/>
        </authorList>
    </citation>
    <scope>NUCLEOTIDE SEQUENCE [LARGE SCALE GENOMIC DNA]</scope>
    <source>
        <strain evidence="3 4">025E</strain>
    </source>
</reference>
<sequence length="453" mass="49040">MASGALVFPVVATQRGSSLVSTIIYSTDEGQTWVLPKGMLPAGCASPLLAEWEAGQLLMIANCTFGRRVFESRDMGATWAETVRTLSRVRGDSESNPLQEARRVTSLTTATIAGTRVMLYTQKEYPLGEMEAEALFLWATDNSRTFRVGPISMDAAGNTPLSSALLYSNDKLHFLQERGIRMNVSLFLSPLTEELGTITSVLGTWAEQDSAFSGLSVPTVGLVGFLSDASSDATWGDAYRCLNAVVTKATKVKNGFEFTGAESYAFWPVNMWQYGNVYGFVNYAFTLVATVTIHQAPKESATLLGASLEDYGSMKFVGLAYTAAKKWETVFNGMATAPNGNWEPGKEYQVALMLQGNKGSVYVDGKLVGTSEALPTPEARGYEISHFYFGDDEGGRVAVTNVFLYNRPLSVTELKILNEAYGNDTGDSSVRAGVSRVLLLLLLLGLWGFAALS</sequence>
<dbReference type="GO" id="GO:0004308">
    <property type="term" value="F:exo-alpha-sialidase activity"/>
    <property type="evidence" value="ECO:0007669"/>
    <property type="project" value="UniProtKB-EC"/>
</dbReference>
<dbReference type="Gene3D" id="2.60.120.200">
    <property type="match status" value="1"/>
</dbReference>
<comment type="caution">
    <text evidence="3">The sequence shown here is derived from an EMBL/GenBank/DDBJ whole genome shotgun (WGS) entry which is preliminary data.</text>
</comment>
<accession>A0A3R7N541</accession>
<keyword evidence="3" id="KW-0326">Glycosidase</keyword>
<dbReference type="Proteomes" id="UP000284403">
    <property type="component" value="Unassembled WGS sequence"/>
</dbReference>
<evidence type="ECO:0000313" key="3">
    <source>
        <dbReference type="EMBL" id="RNE96625.1"/>
    </source>
</evidence>
<dbReference type="SUPFAM" id="SSF50939">
    <property type="entry name" value="Sialidases"/>
    <property type="match status" value="1"/>
</dbReference>
<organism evidence="3 4">
    <name type="scientific">Trypanosoma conorhini</name>
    <dbReference type="NCBI Taxonomy" id="83891"/>
    <lineage>
        <taxon>Eukaryota</taxon>
        <taxon>Discoba</taxon>
        <taxon>Euglenozoa</taxon>
        <taxon>Kinetoplastea</taxon>
        <taxon>Metakinetoplastina</taxon>
        <taxon>Trypanosomatida</taxon>
        <taxon>Trypanosomatidae</taxon>
        <taxon>Trypanosoma</taxon>
    </lineage>
</organism>
<dbReference type="OrthoDB" id="251971at2759"/>
<dbReference type="Pfam" id="PF13859">
    <property type="entry name" value="BNR_3"/>
    <property type="match status" value="1"/>
</dbReference>
<dbReference type="RefSeq" id="XP_029223390.1">
    <property type="nucleotide sequence ID" value="XM_029376493.1"/>
</dbReference>
<proteinExistence type="predicted"/>
<protein>
    <submittedName>
        <fullName evidence="3">Group II trans-sialidase superfamily</fullName>
        <ecNumber evidence="3">3.2.1.18</ecNumber>
    </submittedName>
</protein>
<dbReference type="Gene3D" id="2.120.10.10">
    <property type="match status" value="1"/>
</dbReference>
<feature type="domain" description="Sialidase" evidence="1">
    <location>
        <begin position="1"/>
        <end position="176"/>
    </location>
</feature>
<name>A0A3R7N541_9TRYP</name>
<dbReference type="Pfam" id="PF22925">
    <property type="entry name" value="TS_C"/>
    <property type="match status" value="1"/>
</dbReference>
<dbReference type="InterPro" id="IPR036278">
    <property type="entry name" value="Sialidase_sf"/>
</dbReference>
<dbReference type="InterPro" id="IPR055239">
    <property type="entry name" value="TS_C"/>
</dbReference>
<dbReference type="Pfam" id="PF11052">
    <property type="entry name" value="Tr-sialidase_C"/>
    <property type="match status" value="1"/>
</dbReference>
<keyword evidence="4" id="KW-1185">Reference proteome</keyword>
<dbReference type="CDD" id="cd15482">
    <property type="entry name" value="Sialidase_non-viral"/>
    <property type="match status" value="1"/>
</dbReference>
<dbReference type="EMBL" id="MKKU01001238">
    <property type="protein sequence ID" value="RNE96625.1"/>
    <property type="molecule type" value="Genomic_DNA"/>
</dbReference>
<dbReference type="SUPFAM" id="SSF49899">
    <property type="entry name" value="Concanavalin A-like lectins/glucanases"/>
    <property type="match status" value="1"/>
</dbReference>
<dbReference type="GeneID" id="40323293"/>
<feature type="domain" description="Trans-sialidase C-terminal" evidence="2">
    <location>
        <begin position="218"/>
        <end position="411"/>
    </location>
</feature>
<dbReference type="EC" id="3.2.1.18" evidence="3"/>
<dbReference type="AlphaFoldDB" id="A0A3R7N541"/>
<dbReference type="PRINTS" id="PR01803">
    <property type="entry name" value="TCSIALIDASE"/>
</dbReference>
<dbReference type="InterPro" id="IPR013320">
    <property type="entry name" value="ConA-like_dom_sf"/>
</dbReference>
<evidence type="ECO:0000313" key="4">
    <source>
        <dbReference type="Proteomes" id="UP000284403"/>
    </source>
</evidence>